<dbReference type="GO" id="GO:1901678">
    <property type="term" value="P:iron coordination entity transport"/>
    <property type="evidence" value="ECO:0007669"/>
    <property type="project" value="UniProtKB-ARBA"/>
</dbReference>
<dbReference type="PANTHER" id="PTHR30532:SF1">
    <property type="entry name" value="IRON(3+)-HYDROXAMATE-BINDING PROTEIN FHUD"/>
    <property type="match status" value="1"/>
</dbReference>
<dbReference type="EMBL" id="QPGL01000001">
    <property type="protein sequence ID" value="RCS73640.1"/>
    <property type="molecule type" value="Genomic_DNA"/>
</dbReference>
<protein>
    <submittedName>
        <fullName evidence="8">Iron-siderophore ABC transporter substrate-binding protein</fullName>
    </submittedName>
</protein>
<dbReference type="RefSeq" id="WP_086958005.1">
    <property type="nucleotide sequence ID" value="NZ_AP018680.1"/>
</dbReference>
<evidence type="ECO:0000256" key="6">
    <source>
        <dbReference type="SAM" id="SignalP"/>
    </source>
</evidence>
<dbReference type="CDD" id="cd01146">
    <property type="entry name" value="FhuD"/>
    <property type="match status" value="1"/>
</dbReference>
<feature type="chain" id="PRO_5016967765" evidence="6">
    <location>
        <begin position="23"/>
        <end position="308"/>
    </location>
</feature>
<gene>
    <name evidence="8" type="ORF">CIK83_08460</name>
</gene>
<name>A0A368LP07_9VIBR</name>
<keyword evidence="4" id="KW-0410">Iron transport</keyword>
<dbReference type="PANTHER" id="PTHR30532">
    <property type="entry name" value="IRON III DICITRATE-BINDING PERIPLASMIC PROTEIN"/>
    <property type="match status" value="1"/>
</dbReference>
<feature type="domain" description="Fe/B12 periplasmic-binding" evidence="7">
    <location>
        <begin position="41"/>
        <end position="304"/>
    </location>
</feature>
<proteinExistence type="inferred from homology"/>
<keyword evidence="5 6" id="KW-0732">Signal</keyword>
<evidence type="ECO:0000259" key="7">
    <source>
        <dbReference type="PROSITE" id="PS50983"/>
    </source>
</evidence>
<dbReference type="InterPro" id="IPR002491">
    <property type="entry name" value="ABC_transptr_periplasmic_BD"/>
</dbReference>
<keyword evidence="4" id="KW-0408">Iron</keyword>
<evidence type="ECO:0000256" key="2">
    <source>
        <dbReference type="ARBA" id="ARBA00008814"/>
    </source>
</evidence>
<keyword evidence="4" id="KW-0406">Ion transport</keyword>
<evidence type="ECO:0000313" key="9">
    <source>
        <dbReference type="Proteomes" id="UP000252479"/>
    </source>
</evidence>
<dbReference type="GO" id="GO:0030288">
    <property type="term" value="C:outer membrane-bounded periplasmic space"/>
    <property type="evidence" value="ECO:0007669"/>
    <property type="project" value="TreeGrafter"/>
</dbReference>
<dbReference type="Proteomes" id="UP000252479">
    <property type="component" value="Unassembled WGS sequence"/>
</dbReference>
<evidence type="ECO:0000256" key="1">
    <source>
        <dbReference type="ARBA" id="ARBA00004196"/>
    </source>
</evidence>
<keyword evidence="9" id="KW-1185">Reference proteome</keyword>
<dbReference type="AlphaFoldDB" id="A0A368LP07"/>
<dbReference type="PROSITE" id="PS50983">
    <property type="entry name" value="FE_B12_PBP"/>
    <property type="match status" value="1"/>
</dbReference>
<evidence type="ECO:0000256" key="3">
    <source>
        <dbReference type="ARBA" id="ARBA00022448"/>
    </source>
</evidence>
<evidence type="ECO:0000313" key="8">
    <source>
        <dbReference type="EMBL" id="RCS73640.1"/>
    </source>
</evidence>
<comment type="similarity">
    <text evidence="2">Belongs to the bacterial solute-binding protein 8 family.</text>
</comment>
<dbReference type="InterPro" id="IPR051313">
    <property type="entry name" value="Bact_iron-sidero_bind"/>
</dbReference>
<evidence type="ECO:0000256" key="5">
    <source>
        <dbReference type="ARBA" id="ARBA00022729"/>
    </source>
</evidence>
<evidence type="ECO:0000256" key="4">
    <source>
        <dbReference type="ARBA" id="ARBA00022496"/>
    </source>
</evidence>
<sequence>MNNIIRIIGLIFVTLFTLTSQAAITATDSLGQHQLPETPKRIVALNWDLAEQLIELDVVPVGVPNIKDYTTWVVKPAIPKSVEDLGTRAEPNMEKLAALKPDLILAASPQKDLIPRLQTIAPVLYYQTYNAEQNSAQAAINNFKNIAHVVGKTELAEQKLNQMQQRFTELKVQLESVFKGNMPSVAAMRFANQTTVYLYAENSTTDYVLHQLGLTTALPQPAKEWGIVQKRMTDLQHVTEGYVIYFGPFTKQQSEQLNKSMLWKAMPFVRNGHVNEADAVWNYGGAISMEYIAESITKSLLELKPTSK</sequence>
<dbReference type="Pfam" id="PF01497">
    <property type="entry name" value="Peripla_BP_2"/>
    <property type="match status" value="1"/>
</dbReference>
<accession>A0A368LP07</accession>
<organism evidence="8 9">
    <name type="scientific">Vibrio casei</name>
    <dbReference type="NCBI Taxonomy" id="673372"/>
    <lineage>
        <taxon>Bacteria</taxon>
        <taxon>Pseudomonadati</taxon>
        <taxon>Pseudomonadota</taxon>
        <taxon>Gammaproteobacteria</taxon>
        <taxon>Vibrionales</taxon>
        <taxon>Vibrionaceae</taxon>
        <taxon>Vibrio</taxon>
    </lineage>
</organism>
<reference evidence="8 9" key="1">
    <citation type="journal article" date="2017" name="Elife">
        <title>Extensive horizontal gene transfer in cheese-associated bacteria.</title>
        <authorList>
            <person name="Bonham K.S."/>
            <person name="Wolfe B.E."/>
            <person name="Dutton R.J."/>
        </authorList>
    </citation>
    <scope>NUCLEOTIDE SEQUENCE [LARGE SCALE GENOMIC DNA]</scope>
    <source>
        <strain evidence="8 9">JB196</strain>
    </source>
</reference>
<keyword evidence="3" id="KW-0813">Transport</keyword>
<dbReference type="GeneID" id="303188950"/>
<dbReference type="SUPFAM" id="SSF53807">
    <property type="entry name" value="Helical backbone' metal receptor"/>
    <property type="match status" value="1"/>
</dbReference>
<comment type="caution">
    <text evidence="8">The sequence shown here is derived from an EMBL/GenBank/DDBJ whole genome shotgun (WGS) entry which is preliminary data.</text>
</comment>
<comment type="subcellular location">
    <subcellularLocation>
        <location evidence="1">Cell envelope</location>
    </subcellularLocation>
</comment>
<dbReference type="OrthoDB" id="6160519at2"/>
<feature type="signal peptide" evidence="6">
    <location>
        <begin position="1"/>
        <end position="22"/>
    </location>
</feature>
<dbReference type="PRINTS" id="PR01715">
    <property type="entry name" value="FERRIBNDNGPP"/>
</dbReference>
<dbReference type="Gene3D" id="3.40.50.1980">
    <property type="entry name" value="Nitrogenase molybdenum iron protein domain"/>
    <property type="match status" value="2"/>
</dbReference>